<dbReference type="GO" id="GO:0000917">
    <property type="term" value="P:division septum assembly"/>
    <property type="evidence" value="ECO:0007669"/>
    <property type="project" value="UniProtKB-KW"/>
</dbReference>
<organism evidence="12 13">
    <name type="scientific">Atopococcus tabaci</name>
    <dbReference type="NCBI Taxonomy" id="269774"/>
    <lineage>
        <taxon>Bacteria</taxon>
        <taxon>Bacillati</taxon>
        <taxon>Bacillota</taxon>
        <taxon>Bacilli</taxon>
        <taxon>Lactobacillales</taxon>
        <taxon>Carnobacteriaceae</taxon>
        <taxon>Atopococcus</taxon>
    </lineage>
</organism>
<dbReference type="Proteomes" id="UP001171751">
    <property type="component" value="Unassembled WGS sequence"/>
</dbReference>
<dbReference type="InterPro" id="IPR030393">
    <property type="entry name" value="G_ENGB_dom"/>
</dbReference>
<evidence type="ECO:0000256" key="7">
    <source>
        <dbReference type="ARBA" id="ARBA00023134"/>
    </source>
</evidence>
<sequence length="194" mass="22236">MKQIQKAEIVMSAVSQKQYPKDQLPEIAVAGRSNVGKSSFINSLLSRKGLARTSSKPGKTRTINFFLIDEKFYLVDVPGYGYAKVSKQERNKWGQMMDEYFTQRESLQLTVLLVDARHDPSELDIQMYEFLKHYGLPVLVVATKCDKIKPSKRPRHLKAVKEGLNLEPGDEVVLYSSEKLDGRNEVWKYVNDHL</sequence>
<evidence type="ECO:0000256" key="10">
    <source>
        <dbReference type="HAMAP-Rule" id="MF_00321"/>
    </source>
</evidence>
<comment type="cofactor">
    <cofactor evidence="1">
        <name>Mg(2+)</name>
        <dbReference type="ChEBI" id="CHEBI:18420"/>
    </cofactor>
</comment>
<evidence type="ECO:0000256" key="9">
    <source>
        <dbReference type="ARBA" id="ARBA00023306"/>
    </source>
</evidence>
<dbReference type="GO" id="GO:0005525">
    <property type="term" value="F:GTP binding"/>
    <property type="evidence" value="ECO:0007669"/>
    <property type="project" value="UniProtKB-UniRule"/>
</dbReference>
<evidence type="ECO:0000256" key="4">
    <source>
        <dbReference type="ARBA" id="ARBA00022723"/>
    </source>
</evidence>
<evidence type="ECO:0000256" key="8">
    <source>
        <dbReference type="ARBA" id="ARBA00023210"/>
    </source>
</evidence>
<keyword evidence="9 10" id="KW-0131">Cell cycle</keyword>
<keyword evidence="7 10" id="KW-0342">GTP-binding</keyword>
<evidence type="ECO:0000313" key="13">
    <source>
        <dbReference type="Proteomes" id="UP001171751"/>
    </source>
</evidence>
<dbReference type="GO" id="GO:0046872">
    <property type="term" value="F:metal ion binding"/>
    <property type="evidence" value="ECO:0007669"/>
    <property type="project" value="UniProtKB-KW"/>
</dbReference>
<dbReference type="PANTHER" id="PTHR11649:SF13">
    <property type="entry name" value="ENGB-TYPE G DOMAIN-CONTAINING PROTEIN"/>
    <property type="match status" value="1"/>
</dbReference>
<protein>
    <recommendedName>
        <fullName evidence="10">Probable GTP-binding protein EngB</fullName>
    </recommendedName>
</protein>
<dbReference type="AlphaFoldDB" id="A0AA43RJP1"/>
<reference evidence="12" key="1">
    <citation type="submission" date="2023-07" db="EMBL/GenBank/DDBJ databases">
        <title>Between Cages and Wild: Unraveling the Impact of Captivity on Animal Microbiomes and Antimicrobial Resistance.</title>
        <authorList>
            <person name="Schmartz G.P."/>
            <person name="Rehner J."/>
            <person name="Schuff M.J."/>
            <person name="Becker S.L."/>
            <person name="Kravczyk M."/>
            <person name="Gurevich A."/>
            <person name="Francke R."/>
            <person name="Mueller R."/>
            <person name="Keller V."/>
            <person name="Keller A."/>
        </authorList>
    </citation>
    <scope>NUCLEOTIDE SEQUENCE</scope>
    <source>
        <strain evidence="12">S39M_St_73</strain>
    </source>
</reference>
<feature type="domain" description="G" evidence="11">
    <location>
        <begin position="26"/>
        <end position="144"/>
    </location>
</feature>
<evidence type="ECO:0000256" key="5">
    <source>
        <dbReference type="ARBA" id="ARBA00022741"/>
    </source>
</evidence>
<evidence type="ECO:0000313" key="12">
    <source>
        <dbReference type="EMBL" id="MDO5456735.1"/>
    </source>
</evidence>
<evidence type="ECO:0000259" key="11">
    <source>
        <dbReference type="Pfam" id="PF01926"/>
    </source>
</evidence>
<dbReference type="GO" id="GO:0005829">
    <property type="term" value="C:cytosol"/>
    <property type="evidence" value="ECO:0007669"/>
    <property type="project" value="TreeGrafter"/>
</dbReference>
<comment type="similarity">
    <text evidence="2 10">Belongs to the TRAFAC class TrmE-Era-EngA-EngB-Septin-like GTPase superfamily. EngB GTPase family.</text>
</comment>
<dbReference type="HAMAP" id="MF_00321">
    <property type="entry name" value="GTPase_EngB"/>
    <property type="match status" value="1"/>
</dbReference>
<keyword evidence="3 10" id="KW-0132">Cell division</keyword>
<evidence type="ECO:0000256" key="3">
    <source>
        <dbReference type="ARBA" id="ARBA00022618"/>
    </source>
</evidence>
<keyword evidence="6" id="KW-0460">Magnesium</keyword>
<proteinExistence type="inferred from homology"/>
<keyword evidence="8 10" id="KW-0717">Septation</keyword>
<dbReference type="SUPFAM" id="SSF52540">
    <property type="entry name" value="P-loop containing nucleoside triphosphate hydrolases"/>
    <property type="match status" value="1"/>
</dbReference>
<gene>
    <name evidence="12" type="primary">yihA</name>
    <name evidence="10" type="synonym">engB</name>
    <name evidence="12" type="ORF">Q4F26_00180</name>
</gene>
<dbReference type="Gene3D" id="3.40.50.300">
    <property type="entry name" value="P-loop containing nucleotide triphosphate hydrolases"/>
    <property type="match status" value="1"/>
</dbReference>
<accession>A0AA43RJP1</accession>
<dbReference type="FunFam" id="3.40.50.300:FF:000098">
    <property type="entry name" value="Probable GTP-binding protein EngB"/>
    <property type="match status" value="1"/>
</dbReference>
<dbReference type="InterPro" id="IPR005225">
    <property type="entry name" value="Small_GTP-bd"/>
</dbReference>
<dbReference type="InterPro" id="IPR019987">
    <property type="entry name" value="GTP-bd_ribosome_bio_YsxC"/>
</dbReference>
<dbReference type="PANTHER" id="PTHR11649">
    <property type="entry name" value="MSS1/TRME-RELATED GTP-BINDING PROTEIN"/>
    <property type="match status" value="1"/>
</dbReference>
<dbReference type="NCBIfam" id="TIGR00231">
    <property type="entry name" value="small_GTP"/>
    <property type="match status" value="1"/>
</dbReference>
<comment type="caution">
    <text evidence="12">The sequence shown here is derived from an EMBL/GenBank/DDBJ whole genome shotgun (WGS) entry which is preliminary data.</text>
</comment>
<dbReference type="Pfam" id="PF01926">
    <property type="entry name" value="MMR_HSR1"/>
    <property type="match status" value="1"/>
</dbReference>
<comment type="function">
    <text evidence="10">Necessary for normal cell division and for the maintenance of normal septation.</text>
</comment>
<keyword evidence="5 10" id="KW-0547">Nucleotide-binding</keyword>
<dbReference type="InterPro" id="IPR027417">
    <property type="entry name" value="P-loop_NTPase"/>
</dbReference>
<dbReference type="InterPro" id="IPR006073">
    <property type="entry name" value="GTP-bd"/>
</dbReference>
<evidence type="ECO:0000256" key="6">
    <source>
        <dbReference type="ARBA" id="ARBA00022842"/>
    </source>
</evidence>
<evidence type="ECO:0000256" key="2">
    <source>
        <dbReference type="ARBA" id="ARBA00009638"/>
    </source>
</evidence>
<evidence type="ECO:0000256" key="1">
    <source>
        <dbReference type="ARBA" id="ARBA00001946"/>
    </source>
</evidence>
<dbReference type="NCBIfam" id="TIGR03598">
    <property type="entry name" value="GTPase_YsxC"/>
    <property type="match status" value="1"/>
</dbReference>
<keyword evidence="4" id="KW-0479">Metal-binding</keyword>
<dbReference type="CDD" id="cd01876">
    <property type="entry name" value="YihA_EngB"/>
    <property type="match status" value="1"/>
</dbReference>
<dbReference type="EMBL" id="JAUNQW010000001">
    <property type="protein sequence ID" value="MDO5456735.1"/>
    <property type="molecule type" value="Genomic_DNA"/>
</dbReference>
<name>A0AA43RJP1_9LACT</name>
<keyword evidence="13" id="KW-1185">Reference proteome</keyword>